<keyword evidence="9" id="KW-0067">ATP-binding</keyword>
<dbReference type="NCBIfam" id="TIGR00057">
    <property type="entry name" value="L-threonylcarbamoyladenylate synthase"/>
    <property type="match status" value="1"/>
</dbReference>
<dbReference type="AlphaFoldDB" id="A0A3E2B6F0"/>
<gene>
    <name evidence="13" type="ORF">DV520_02335</name>
</gene>
<dbReference type="PANTHER" id="PTHR17490:SF16">
    <property type="entry name" value="THREONYLCARBAMOYL-AMP SYNTHASE"/>
    <property type="match status" value="1"/>
</dbReference>
<organism evidence="13 14">
    <name type="scientific">Evtepia gabavorous</name>
    <dbReference type="NCBI Taxonomy" id="2211183"/>
    <lineage>
        <taxon>Bacteria</taxon>
        <taxon>Bacillati</taxon>
        <taxon>Bacillota</taxon>
        <taxon>Clostridia</taxon>
        <taxon>Eubacteriales</taxon>
        <taxon>Evtepia</taxon>
    </lineage>
</organism>
<dbReference type="EC" id="2.7.7.87" evidence="3"/>
<dbReference type="EMBL" id="QQRQ01000002">
    <property type="protein sequence ID" value="RFT07501.1"/>
    <property type="molecule type" value="Genomic_DNA"/>
</dbReference>
<comment type="similarity">
    <text evidence="2">Belongs to the SUA5 family.</text>
</comment>
<evidence type="ECO:0000256" key="11">
    <source>
        <dbReference type="ARBA" id="ARBA00048366"/>
    </source>
</evidence>
<evidence type="ECO:0000256" key="9">
    <source>
        <dbReference type="ARBA" id="ARBA00022840"/>
    </source>
</evidence>
<evidence type="ECO:0000313" key="13">
    <source>
        <dbReference type="EMBL" id="RFT07501.1"/>
    </source>
</evidence>
<dbReference type="GO" id="GO:0000049">
    <property type="term" value="F:tRNA binding"/>
    <property type="evidence" value="ECO:0007669"/>
    <property type="project" value="TreeGrafter"/>
</dbReference>
<keyword evidence="4" id="KW-0963">Cytoplasm</keyword>
<dbReference type="GeneID" id="97994577"/>
<reference evidence="13 14" key="1">
    <citation type="submission" date="2018-07" db="EMBL/GenBank/DDBJ databases">
        <title>GABA Modulating Bacteria of the Human Gut Microbiota.</title>
        <authorList>
            <person name="Strandwitz P."/>
            <person name="Kim K.H."/>
            <person name="Terekhova D."/>
            <person name="Liu J.K."/>
            <person name="Sharma A."/>
            <person name="Levering J."/>
            <person name="Mcdonald D."/>
            <person name="Dietrich D."/>
            <person name="Ramadhar T.R."/>
            <person name="Lekbua A."/>
            <person name="Mroue N."/>
            <person name="Liston C."/>
            <person name="Stewart E.J."/>
            <person name="Dubin M.J."/>
            <person name="Zengler K."/>
            <person name="Knight R."/>
            <person name="Gilbert J.A."/>
            <person name="Clardy J."/>
            <person name="Lewis K."/>
        </authorList>
    </citation>
    <scope>NUCLEOTIDE SEQUENCE [LARGE SCALE GENOMIC DNA]</scope>
    <source>
        <strain evidence="13 14">KLE1738</strain>
    </source>
</reference>
<name>A0A3E2B6F0_9FIRM</name>
<dbReference type="Gene3D" id="3.90.870.10">
    <property type="entry name" value="DHBP synthase"/>
    <property type="match status" value="1"/>
</dbReference>
<evidence type="ECO:0000256" key="8">
    <source>
        <dbReference type="ARBA" id="ARBA00022741"/>
    </source>
</evidence>
<evidence type="ECO:0000256" key="2">
    <source>
        <dbReference type="ARBA" id="ARBA00007663"/>
    </source>
</evidence>
<proteinExistence type="inferred from homology"/>
<dbReference type="OrthoDB" id="9814580at2"/>
<dbReference type="InterPro" id="IPR050156">
    <property type="entry name" value="TC-AMP_synthase_SUA5"/>
</dbReference>
<dbReference type="GO" id="GO:0003725">
    <property type="term" value="F:double-stranded RNA binding"/>
    <property type="evidence" value="ECO:0007669"/>
    <property type="project" value="InterPro"/>
</dbReference>
<dbReference type="Proteomes" id="UP000260649">
    <property type="component" value="Unassembled WGS sequence"/>
</dbReference>
<dbReference type="PANTHER" id="PTHR17490">
    <property type="entry name" value="SUA5"/>
    <property type="match status" value="1"/>
</dbReference>
<sequence length="210" mass="22380">MNSRKTIRYTMEDVAPAVAMLQKGGLVALPTETVYGLAVNAENSAAVWVLYEVKQREREKALSVLVTGMEMVENYCQNIPPQAYALAEHYWPGPLTMILEDKGVVSALVNDGSGTLGVRCPDHPLTQAILRQAGVALAAPSANPSDQPSPKTAQEVLDYFDGHIEGIVDGGPCRVGVESTIVDLTGPAPQILREGGIPGQELLDFLKGLG</sequence>
<dbReference type="InterPro" id="IPR006070">
    <property type="entry name" value="Sua5-like_dom"/>
</dbReference>
<dbReference type="RefSeq" id="WP_021919470.1">
    <property type="nucleotide sequence ID" value="NZ_CAKXKJ010000009.1"/>
</dbReference>
<dbReference type="InterPro" id="IPR017945">
    <property type="entry name" value="DHBP_synth_RibB-like_a/b_dom"/>
</dbReference>
<evidence type="ECO:0000256" key="3">
    <source>
        <dbReference type="ARBA" id="ARBA00012584"/>
    </source>
</evidence>
<keyword evidence="7" id="KW-0548">Nucleotidyltransferase</keyword>
<keyword evidence="14" id="KW-1185">Reference proteome</keyword>
<evidence type="ECO:0000256" key="4">
    <source>
        <dbReference type="ARBA" id="ARBA00022490"/>
    </source>
</evidence>
<keyword evidence="5" id="KW-0808">Transferase</keyword>
<dbReference type="GO" id="GO:0008033">
    <property type="term" value="P:tRNA processing"/>
    <property type="evidence" value="ECO:0007669"/>
    <property type="project" value="UniProtKB-KW"/>
</dbReference>
<evidence type="ECO:0000256" key="7">
    <source>
        <dbReference type="ARBA" id="ARBA00022695"/>
    </source>
</evidence>
<dbReference type="GO" id="GO:0006450">
    <property type="term" value="P:regulation of translational fidelity"/>
    <property type="evidence" value="ECO:0007669"/>
    <property type="project" value="TreeGrafter"/>
</dbReference>
<comment type="subcellular location">
    <subcellularLocation>
        <location evidence="1">Cytoplasm</location>
    </subcellularLocation>
</comment>
<feature type="domain" description="YrdC-like" evidence="12">
    <location>
        <begin position="11"/>
        <end position="197"/>
    </location>
</feature>
<comment type="catalytic activity">
    <reaction evidence="11">
        <text>L-threonine + hydrogencarbonate + ATP = L-threonylcarbamoyladenylate + diphosphate + H2O</text>
        <dbReference type="Rhea" id="RHEA:36407"/>
        <dbReference type="ChEBI" id="CHEBI:15377"/>
        <dbReference type="ChEBI" id="CHEBI:17544"/>
        <dbReference type="ChEBI" id="CHEBI:30616"/>
        <dbReference type="ChEBI" id="CHEBI:33019"/>
        <dbReference type="ChEBI" id="CHEBI:57926"/>
        <dbReference type="ChEBI" id="CHEBI:73682"/>
        <dbReference type="EC" id="2.7.7.87"/>
    </reaction>
</comment>
<comment type="caution">
    <text evidence="13">The sequence shown here is derived from an EMBL/GenBank/DDBJ whole genome shotgun (WGS) entry which is preliminary data.</text>
</comment>
<dbReference type="PROSITE" id="PS51163">
    <property type="entry name" value="YRDC"/>
    <property type="match status" value="1"/>
</dbReference>
<accession>A0A3E2B6F0</accession>
<protein>
    <recommendedName>
        <fullName evidence="10">L-threonylcarbamoyladenylate synthase</fullName>
        <ecNumber evidence="3">2.7.7.87</ecNumber>
    </recommendedName>
    <alternativeName>
        <fullName evidence="10">L-threonylcarbamoyladenylate synthase</fullName>
    </alternativeName>
</protein>
<evidence type="ECO:0000256" key="5">
    <source>
        <dbReference type="ARBA" id="ARBA00022679"/>
    </source>
</evidence>
<evidence type="ECO:0000256" key="6">
    <source>
        <dbReference type="ARBA" id="ARBA00022694"/>
    </source>
</evidence>
<dbReference type="Pfam" id="PF01300">
    <property type="entry name" value="Sua5_yciO_yrdC"/>
    <property type="match status" value="1"/>
</dbReference>
<evidence type="ECO:0000313" key="14">
    <source>
        <dbReference type="Proteomes" id="UP000260649"/>
    </source>
</evidence>
<dbReference type="GO" id="GO:0005737">
    <property type="term" value="C:cytoplasm"/>
    <property type="evidence" value="ECO:0007669"/>
    <property type="project" value="UniProtKB-SubCell"/>
</dbReference>
<keyword evidence="8" id="KW-0547">Nucleotide-binding</keyword>
<dbReference type="GO" id="GO:0005524">
    <property type="term" value="F:ATP binding"/>
    <property type="evidence" value="ECO:0007669"/>
    <property type="project" value="UniProtKB-KW"/>
</dbReference>
<evidence type="ECO:0000256" key="1">
    <source>
        <dbReference type="ARBA" id="ARBA00004496"/>
    </source>
</evidence>
<dbReference type="GO" id="GO:0061710">
    <property type="term" value="F:L-threonylcarbamoyladenylate synthase"/>
    <property type="evidence" value="ECO:0007669"/>
    <property type="project" value="UniProtKB-EC"/>
</dbReference>
<dbReference type="SUPFAM" id="SSF55821">
    <property type="entry name" value="YrdC/RibB"/>
    <property type="match status" value="1"/>
</dbReference>
<evidence type="ECO:0000256" key="10">
    <source>
        <dbReference type="ARBA" id="ARBA00029774"/>
    </source>
</evidence>
<keyword evidence="6" id="KW-0819">tRNA processing</keyword>
<evidence type="ECO:0000259" key="12">
    <source>
        <dbReference type="PROSITE" id="PS51163"/>
    </source>
</evidence>